<evidence type="ECO:0000256" key="1">
    <source>
        <dbReference type="SAM" id="Phobius"/>
    </source>
</evidence>
<keyword evidence="1" id="KW-0472">Membrane</keyword>
<feature type="transmembrane region" description="Helical" evidence="1">
    <location>
        <begin position="12"/>
        <end position="28"/>
    </location>
</feature>
<evidence type="ECO:0000313" key="3">
    <source>
        <dbReference type="Proteomes" id="UP000521199"/>
    </source>
</evidence>
<dbReference type="Proteomes" id="UP000521199">
    <property type="component" value="Unassembled WGS sequence"/>
</dbReference>
<organism evidence="2 3">
    <name type="scientific">Chiayiivirga flava</name>
    <dbReference type="NCBI Taxonomy" id="659595"/>
    <lineage>
        <taxon>Bacteria</taxon>
        <taxon>Pseudomonadati</taxon>
        <taxon>Pseudomonadota</taxon>
        <taxon>Gammaproteobacteria</taxon>
        <taxon>Lysobacterales</taxon>
        <taxon>Lysobacteraceae</taxon>
        <taxon>Chiayiivirga</taxon>
    </lineage>
</organism>
<keyword evidence="1" id="KW-1133">Transmembrane helix</keyword>
<comment type="caution">
    <text evidence="2">The sequence shown here is derived from an EMBL/GenBank/DDBJ whole genome shotgun (WGS) entry which is preliminary data.</text>
</comment>
<reference evidence="2 3" key="1">
    <citation type="submission" date="2020-08" db="EMBL/GenBank/DDBJ databases">
        <title>Genomic Encyclopedia of Type Strains, Phase IV (KMG-IV): sequencing the most valuable type-strain genomes for metagenomic binning, comparative biology and taxonomic classification.</title>
        <authorList>
            <person name="Goeker M."/>
        </authorList>
    </citation>
    <scope>NUCLEOTIDE SEQUENCE [LARGE SCALE GENOMIC DNA]</scope>
    <source>
        <strain evidence="2 3">DSM 24163</strain>
    </source>
</reference>
<proteinExistence type="predicted"/>
<evidence type="ECO:0000313" key="2">
    <source>
        <dbReference type="EMBL" id="MBB5206865.1"/>
    </source>
</evidence>
<dbReference type="RefSeq" id="WP_183959238.1">
    <property type="nucleotide sequence ID" value="NZ_JACHHP010000001.1"/>
</dbReference>
<keyword evidence="1" id="KW-0812">Transmembrane</keyword>
<accession>A0A7W8D4X2</accession>
<keyword evidence="3" id="KW-1185">Reference proteome</keyword>
<dbReference type="AlphaFoldDB" id="A0A7W8D4X2"/>
<dbReference type="EMBL" id="JACHHP010000001">
    <property type="protein sequence ID" value="MBB5206865.1"/>
    <property type="molecule type" value="Genomic_DNA"/>
</dbReference>
<protein>
    <submittedName>
        <fullName evidence="2">Uncharacterized protein</fullName>
    </submittedName>
</protein>
<name>A0A7W8D4X2_9GAMM</name>
<sequence>MEWMKDASEVLGNLALLAGAVGGGWFAWHEHRKRRAFSAILEVRADAKFIDIGDSTALSVALEIRNIGASRTTPRAIRLRVFSLAVVNGKFETTPLHDTALAVSHDGITPNNMFVDSGEAIFRSESIAVPREVRAVKVEVLVNYDAEYRSYRDFVFSR</sequence>
<gene>
    <name evidence="2" type="ORF">HNQ52_000381</name>
</gene>